<protein>
    <submittedName>
        <fullName evidence="1">Uncharacterized protein</fullName>
    </submittedName>
</protein>
<accession>A0A7W9JD80</accession>
<organism evidence="1 2">
    <name type="scientific">Kribbella italica</name>
    <dbReference type="NCBI Taxonomy" id="1540520"/>
    <lineage>
        <taxon>Bacteria</taxon>
        <taxon>Bacillati</taxon>
        <taxon>Actinomycetota</taxon>
        <taxon>Actinomycetes</taxon>
        <taxon>Propionibacteriales</taxon>
        <taxon>Kribbellaceae</taxon>
        <taxon>Kribbella</taxon>
    </lineage>
</organism>
<comment type="caution">
    <text evidence="1">The sequence shown here is derived from an EMBL/GenBank/DDBJ whole genome shotgun (WGS) entry which is preliminary data.</text>
</comment>
<sequence length="126" mass="14307">MSARAAWGRVVDALYAASDASHRERGWEVRMGAFGARRYRLDVAAWLESQRRLERFGSTPGPVLLVRDEVADRWDGMRWTQDDMTPVLREAVEQVVRQGRAARISLAPVVLTTPECRVVRDDRKAA</sequence>
<dbReference type="Proteomes" id="UP000549971">
    <property type="component" value="Unassembled WGS sequence"/>
</dbReference>
<dbReference type="EMBL" id="JACHMY010000001">
    <property type="protein sequence ID" value="MBB5839996.1"/>
    <property type="molecule type" value="Genomic_DNA"/>
</dbReference>
<name>A0A7W9JD80_9ACTN</name>
<reference evidence="1 2" key="1">
    <citation type="submission" date="2020-08" db="EMBL/GenBank/DDBJ databases">
        <title>Sequencing the genomes of 1000 actinobacteria strains.</title>
        <authorList>
            <person name="Klenk H.-P."/>
        </authorList>
    </citation>
    <scope>NUCLEOTIDE SEQUENCE [LARGE SCALE GENOMIC DNA]</scope>
    <source>
        <strain evidence="1 2">DSM 28967</strain>
    </source>
</reference>
<dbReference type="AlphaFoldDB" id="A0A7W9JD80"/>
<proteinExistence type="predicted"/>
<keyword evidence="2" id="KW-1185">Reference proteome</keyword>
<dbReference type="RefSeq" id="WP_184802047.1">
    <property type="nucleotide sequence ID" value="NZ_JACHMY010000001.1"/>
</dbReference>
<evidence type="ECO:0000313" key="1">
    <source>
        <dbReference type="EMBL" id="MBB5839996.1"/>
    </source>
</evidence>
<gene>
    <name evidence="1" type="ORF">HDA39_006730</name>
</gene>
<evidence type="ECO:0000313" key="2">
    <source>
        <dbReference type="Proteomes" id="UP000549971"/>
    </source>
</evidence>